<gene>
    <name evidence="2" type="ORF">BO72DRAFT_293081</name>
</gene>
<evidence type="ECO:0000256" key="1">
    <source>
        <dbReference type="SAM" id="Phobius"/>
    </source>
</evidence>
<keyword evidence="1" id="KW-0472">Membrane</keyword>
<evidence type="ECO:0000313" key="3">
    <source>
        <dbReference type="Proteomes" id="UP000249789"/>
    </source>
</evidence>
<dbReference type="EMBL" id="KZ824703">
    <property type="protein sequence ID" value="RAK72068.1"/>
    <property type="molecule type" value="Genomic_DNA"/>
</dbReference>
<evidence type="ECO:0000313" key="2">
    <source>
        <dbReference type="EMBL" id="RAK72068.1"/>
    </source>
</evidence>
<keyword evidence="3" id="KW-1185">Reference proteome</keyword>
<organism evidence="2 3">
    <name type="scientific">Aspergillus fijiensis CBS 313.89</name>
    <dbReference type="NCBI Taxonomy" id="1448319"/>
    <lineage>
        <taxon>Eukaryota</taxon>
        <taxon>Fungi</taxon>
        <taxon>Dikarya</taxon>
        <taxon>Ascomycota</taxon>
        <taxon>Pezizomycotina</taxon>
        <taxon>Eurotiomycetes</taxon>
        <taxon>Eurotiomycetidae</taxon>
        <taxon>Eurotiales</taxon>
        <taxon>Aspergillaceae</taxon>
        <taxon>Aspergillus</taxon>
    </lineage>
</organism>
<dbReference type="GeneID" id="63857705"/>
<name>A0A8G1RH61_9EURO</name>
<dbReference type="Proteomes" id="UP000249789">
    <property type="component" value="Unassembled WGS sequence"/>
</dbReference>
<dbReference type="VEuPathDB" id="FungiDB:BO72DRAFT_293081"/>
<keyword evidence="1" id="KW-0812">Transmembrane</keyword>
<accession>A0A8G1RH61</accession>
<sequence length="123" mass="13436">MELLLNITFFPPTKPSADPLLSFLEAHVYFLLSLCSFLCLVVMSVDARIVRQKLVLPLKNNRQITINYTSEATAASAVNGQTGVCSSRRVLCEMVFAPPLSVSLPTAHEEVFVPSGSGTKTDY</sequence>
<dbReference type="RefSeq" id="XP_040796080.1">
    <property type="nucleotide sequence ID" value="XM_040940372.1"/>
</dbReference>
<feature type="transmembrane region" description="Helical" evidence="1">
    <location>
        <begin position="20"/>
        <end position="43"/>
    </location>
</feature>
<keyword evidence="1" id="KW-1133">Transmembrane helix</keyword>
<protein>
    <submittedName>
        <fullName evidence="2">Uncharacterized protein</fullName>
    </submittedName>
</protein>
<dbReference type="AlphaFoldDB" id="A0A8G1RH61"/>
<proteinExistence type="predicted"/>
<reference evidence="2 3" key="1">
    <citation type="submission" date="2018-02" db="EMBL/GenBank/DDBJ databases">
        <title>The genomes of Aspergillus section Nigri reveals drivers in fungal speciation.</title>
        <authorList>
            <consortium name="DOE Joint Genome Institute"/>
            <person name="Vesth T.C."/>
            <person name="Nybo J."/>
            <person name="Theobald S."/>
            <person name="Brandl J."/>
            <person name="Frisvad J.C."/>
            <person name="Nielsen K.F."/>
            <person name="Lyhne E.K."/>
            <person name="Kogle M.E."/>
            <person name="Kuo A."/>
            <person name="Riley R."/>
            <person name="Clum A."/>
            <person name="Nolan M."/>
            <person name="Lipzen A."/>
            <person name="Salamov A."/>
            <person name="Henrissat B."/>
            <person name="Wiebenga A."/>
            <person name="De vries R.P."/>
            <person name="Grigoriev I.V."/>
            <person name="Mortensen U.H."/>
            <person name="Andersen M.R."/>
            <person name="Baker S.E."/>
        </authorList>
    </citation>
    <scope>NUCLEOTIDE SEQUENCE [LARGE SCALE GENOMIC DNA]</scope>
    <source>
        <strain evidence="2 3">CBS 313.89</strain>
    </source>
</reference>